<organism evidence="1 2">
    <name type="scientific">Racocetra persica</name>
    <dbReference type="NCBI Taxonomy" id="160502"/>
    <lineage>
        <taxon>Eukaryota</taxon>
        <taxon>Fungi</taxon>
        <taxon>Fungi incertae sedis</taxon>
        <taxon>Mucoromycota</taxon>
        <taxon>Glomeromycotina</taxon>
        <taxon>Glomeromycetes</taxon>
        <taxon>Diversisporales</taxon>
        <taxon>Gigasporaceae</taxon>
        <taxon>Racocetra</taxon>
    </lineage>
</organism>
<comment type="caution">
    <text evidence="1">The sequence shown here is derived from an EMBL/GenBank/DDBJ whole genome shotgun (WGS) entry which is preliminary data.</text>
</comment>
<evidence type="ECO:0000313" key="1">
    <source>
        <dbReference type="EMBL" id="CAG8492118.1"/>
    </source>
</evidence>
<protein>
    <submittedName>
        <fullName evidence="1">36876_t:CDS:1</fullName>
    </submittedName>
</protein>
<dbReference type="Proteomes" id="UP000789920">
    <property type="component" value="Unassembled WGS sequence"/>
</dbReference>
<gene>
    <name evidence="1" type="ORF">RPERSI_LOCUS1435</name>
</gene>
<name>A0ACA9KT92_9GLOM</name>
<accession>A0ACA9KT92</accession>
<sequence length="338" mass="40358">MFSRSDLIESEESNIFFIYDAIDSSNLKKRYLLTLHTVRADGTKFRINIYEEDIVFFDIKIKSEDLIPEYKEEFLPDYYELFEARPFDSTEEHRFLHLFYLSLRDHERNRELLEVFERKPFLLASSSNKPKTKRHKVKHERTIQVNFTSNNYFSIIPNELIQDIFDYLYDDPKSQFSLGFTCHNLYQQYQQFIWNLSIFKFHGRLRDPPLFFEKNSLSCKPEYPCGCCVGDCEKTEVTKKIFTNCQGVRYVKSIAPYWSNVEKAICSKVMLLNGTCDVAMCPYNQVQEIIFSEFYQRVDRIAHKHFIYEPCYNSCQKSANLPITIPNLWEPDIPWEFI</sequence>
<reference evidence="1" key="1">
    <citation type="submission" date="2021-06" db="EMBL/GenBank/DDBJ databases">
        <authorList>
            <person name="Kallberg Y."/>
            <person name="Tangrot J."/>
            <person name="Rosling A."/>
        </authorList>
    </citation>
    <scope>NUCLEOTIDE SEQUENCE</scope>
    <source>
        <strain evidence="1">MA461A</strain>
    </source>
</reference>
<evidence type="ECO:0000313" key="2">
    <source>
        <dbReference type="Proteomes" id="UP000789920"/>
    </source>
</evidence>
<proteinExistence type="predicted"/>
<dbReference type="EMBL" id="CAJVQC010001326">
    <property type="protein sequence ID" value="CAG8492118.1"/>
    <property type="molecule type" value="Genomic_DNA"/>
</dbReference>
<keyword evidence="2" id="KW-1185">Reference proteome</keyword>